<dbReference type="Pfam" id="PF09754">
    <property type="entry name" value="PAC2"/>
    <property type="match status" value="1"/>
</dbReference>
<reference evidence="1 2" key="1">
    <citation type="journal article" date="2023" name="Microbiol. Spectr.">
        <title>Symbiosis of Carpenter Bees with Uncharacterized Lactic Acid Bacteria Showing NAD Auxotrophy.</title>
        <authorList>
            <person name="Kawasaki S."/>
            <person name="Ozawa K."/>
            <person name="Mori T."/>
            <person name="Yamamoto A."/>
            <person name="Ito M."/>
            <person name="Ohkuma M."/>
            <person name="Sakamoto M."/>
            <person name="Matsutani M."/>
        </authorList>
    </citation>
    <scope>NUCLEOTIDE SEQUENCE [LARGE SCALE GENOMIC DNA]</scope>
    <source>
        <strain evidence="1 2">Kim37-2</strain>
    </source>
</reference>
<evidence type="ECO:0000313" key="1">
    <source>
        <dbReference type="EMBL" id="BDR53049.1"/>
    </source>
</evidence>
<dbReference type="Gene3D" id="3.40.50.10900">
    <property type="entry name" value="PAC-like subunit"/>
    <property type="match status" value="1"/>
</dbReference>
<dbReference type="InterPro" id="IPR019151">
    <property type="entry name" value="Proteasome_assmbl_chaperone_2"/>
</dbReference>
<dbReference type="EMBL" id="AP026798">
    <property type="protein sequence ID" value="BDR53049.1"/>
    <property type="molecule type" value="Genomic_DNA"/>
</dbReference>
<dbReference type="InterPro" id="IPR008492">
    <property type="entry name" value="Rv2714-like"/>
</dbReference>
<accession>A0ABN6SC15</accession>
<evidence type="ECO:0000313" key="2">
    <source>
        <dbReference type="Proteomes" id="UP001321766"/>
    </source>
</evidence>
<protein>
    <recommendedName>
        <fullName evidence="3">PAC2 family protein</fullName>
    </recommendedName>
</protein>
<gene>
    <name evidence="1" type="ORF">KIM372_09560</name>
</gene>
<sequence>MREEAKPGSYAYLLAAFDGWNDACSASTNVVRHLLNAYPSQEVGSIASEDFYDYQVARPMLCHVQGKRSICWPETKFYEVSISDATRLLVETGPEPNYHWSEYCRQSLHMAEDYEINSIITLGSMFADCPHTRDLPIDDLASDDASCDTEGHSGPVGVPTVLDAMACQAGFSTESIWVSVPQYLGSDECAQATLQLLRRVSSMLGEPLEEGDLPMKAEHWKAQASVLIHCNDELADYVHRLELESDSKAASLIPEAVDTPAGDELVREAEEYLKSMGGQA</sequence>
<dbReference type="SUPFAM" id="SSF159659">
    <property type="entry name" value="Cgl1923-like"/>
    <property type="match status" value="1"/>
</dbReference>
<evidence type="ECO:0008006" key="3">
    <source>
        <dbReference type="Google" id="ProtNLM"/>
    </source>
</evidence>
<dbReference type="Proteomes" id="UP001321766">
    <property type="component" value="Chromosome"/>
</dbReference>
<name>A0ABN6SC15_9BIFI</name>
<dbReference type="PIRSF" id="PIRSF028754">
    <property type="entry name" value="UCP028754"/>
    <property type="match status" value="1"/>
</dbReference>
<keyword evidence="2" id="KW-1185">Reference proteome</keyword>
<organism evidence="1 2">
    <name type="scientific">Bombiscardovia nodaiensis</name>
    <dbReference type="NCBI Taxonomy" id="2932181"/>
    <lineage>
        <taxon>Bacteria</taxon>
        <taxon>Bacillati</taxon>
        <taxon>Actinomycetota</taxon>
        <taxon>Actinomycetes</taxon>
        <taxon>Bifidobacteriales</taxon>
        <taxon>Bifidobacteriaceae</taxon>
        <taxon>Bombiscardovia</taxon>
    </lineage>
</organism>
<dbReference type="InterPro" id="IPR038389">
    <property type="entry name" value="PSMG2_sf"/>
</dbReference>
<proteinExistence type="predicted"/>